<feature type="domain" description="TRC8-like N-terminal" evidence="10">
    <location>
        <begin position="134"/>
        <end position="579"/>
    </location>
</feature>
<dbReference type="PANTHER" id="PTHR22763:SF164">
    <property type="entry name" value="RING FINGER PROTEIN 145-LIKE"/>
    <property type="match status" value="1"/>
</dbReference>
<dbReference type="GO" id="GO:0016020">
    <property type="term" value="C:membrane"/>
    <property type="evidence" value="ECO:0007669"/>
    <property type="project" value="UniProtKB-SubCell"/>
</dbReference>
<keyword evidence="2 9" id="KW-0812">Transmembrane</keyword>
<comment type="subcellular location">
    <subcellularLocation>
        <location evidence="1">Membrane</location>
        <topology evidence="1">Multi-pass membrane protein</topology>
    </subcellularLocation>
</comment>
<dbReference type="GO" id="GO:0036503">
    <property type="term" value="P:ERAD pathway"/>
    <property type="evidence" value="ECO:0007669"/>
    <property type="project" value="TreeGrafter"/>
</dbReference>
<feature type="transmembrane region" description="Helical" evidence="9">
    <location>
        <begin position="287"/>
        <end position="310"/>
    </location>
</feature>
<proteinExistence type="predicted"/>
<dbReference type="Proteomes" id="UP000694549">
    <property type="component" value="Unplaced"/>
</dbReference>
<feature type="transmembrane region" description="Helical" evidence="9">
    <location>
        <begin position="455"/>
        <end position="475"/>
    </location>
</feature>
<dbReference type="AlphaFoldDB" id="A0A8B9ZZ63"/>
<evidence type="ECO:0000313" key="12">
    <source>
        <dbReference type="Proteomes" id="UP000694549"/>
    </source>
</evidence>
<evidence type="ECO:0000256" key="9">
    <source>
        <dbReference type="SAM" id="Phobius"/>
    </source>
</evidence>
<evidence type="ECO:0000256" key="2">
    <source>
        <dbReference type="ARBA" id="ARBA00022692"/>
    </source>
</evidence>
<evidence type="ECO:0000256" key="8">
    <source>
        <dbReference type="SAM" id="MobiDB-lite"/>
    </source>
</evidence>
<feature type="transmembrane region" description="Helical" evidence="9">
    <location>
        <begin position="523"/>
        <end position="548"/>
    </location>
</feature>
<dbReference type="InterPro" id="IPR050731">
    <property type="entry name" value="HRD1_E3_ubiq-ligases"/>
</dbReference>
<reference evidence="11" key="1">
    <citation type="submission" date="2025-08" db="UniProtKB">
        <authorList>
            <consortium name="Ensembl"/>
        </authorList>
    </citation>
    <scope>IDENTIFICATION</scope>
</reference>
<evidence type="ECO:0000256" key="1">
    <source>
        <dbReference type="ARBA" id="ARBA00004141"/>
    </source>
</evidence>
<organism evidence="11 12">
    <name type="scientific">Anas zonorhyncha</name>
    <name type="common">Eastern spot-billed duck</name>
    <dbReference type="NCBI Taxonomy" id="75864"/>
    <lineage>
        <taxon>Eukaryota</taxon>
        <taxon>Metazoa</taxon>
        <taxon>Chordata</taxon>
        <taxon>Craniata</taxon>
        <taxon>Vertebrata</taxon>
        <taxon>Euteleostomi</taxon>
        <taxon>Archelosauria</taxon>
        <taxon>Archosauria</taxon>
        <taxon>Dinosauria</taxon>
        <taxon>Saurischia</taxon>
        <taxon>Theropoda</taxon>
        <taxon>Coelurosauria</taxon>
        <taxon>Aves</taxon>
        <taxon>Neognathae</taxon>
        <taxon>Galloanserae</taxon>
        <taxon>Anseriformes</taxon>
        <taxon>Anatidae</taxon>
        <taxon>Anatinae</taxon>
        <taxon>Anas</taxon>
    </lineage>
</organism>
<sequence>MGRKPQTPQNFRRGRAESPKRPKILGGGWAESPKHLKILGGDGQKAPNAPKCWEGTGRKPPTPRNFRRGWAESPKRPKILGGDGQKAPNAPKFYPGTCRKPRPCPSRPVAVLGTRRGPPQGPPPKLSLSPLPPAGHALSLVLLLLPVRALVRLYLHLLTALLLCAGHQAASEYVRRELEHGFQGAVYSDAAAFGRFTTALAAQVCVCTLCTLLLRPRQAWLFSAPLLPVLARLCGVPLRVLPLANTLAAACSSAELLYLLGSHLLGPFQLAAAACRELMQAMEVYRVLALGVSLWGQLGVPLLFLVFWLVLFSLRLSAFLASSGSAVAQQGLLFVLLSSVAECCSTPYSLVGLTFTVSYLALGVLNLCKFYLLGFGAFHNGNVMHRGVTEGVTLLLLALQTGLLDLQVLQRTFLLSIILFIVVTSTLQSMIEIADPIVLALGASRNRSLWKHFRGVSMCLFLLVFPCFMAYKIAHFFHLDFWLLILVSSCMLTSLQVLGTLFIYGLFVVELLQATPLERMDEIIYGVTAVSRVLEFLVALCVVAYGSWESLVGEWSWVGVSVIVLHSYCNVWLRARAGWRSFLLRRQAAQKISSLPRATRAQLRDHDDICAICFQVSPPTTSPTPKWGPEEPPTLGCVPQGDVPPP</sequence>
<feature type="transmembrane region" description="Helical" evidence="9">
    <location>
        <begin position="316"/>
        <end position="338"/>
    </location>
</feature>
<evidence type="ECO:0000259" key="10">
    <source>
        <dbReference type="Pfam" id="PF13705"/>
    </source>
</evidence>
<dbReference type="GO" id="GO:0012505">
    <property type="term" value="C:endomembrane system"/>
    <property type="evidence" value="ECO:0007669"/>
    <property type="project" value="TreeGrafter"/>
</dbReference>
<keyword evidence="12" id="KW-1185">Reference proteome</keyword>
<feature type="transmembrane region" description="Helical" evidence="9">
    <location>
        <begin position="350"/>
        <end position="372"/>
    </location>
</feature>
<keyword evidence="5" id="KW-0862">Zinc</keyword>
<evidence type="ECO:0000256" key="5">
    <source>
        <dbReference type="ARBA" id="ARBA00022833"/>
    </source>
</evidence>
<accession>A0A8B9ZZ63</accession>
<evidence type="ECO:0000256" key="7">
    <source>
        <dbReference type="ARBA" id="ARBA00023136"/>
    </source>
</evidence>
<keyword evidence="4" id="KW-0863">Zinc-finger</keyword>
<evidence type="ECO:0000256" key="4">
    <source>
        <dbReference type="ARBA" id="ARBA00022771"/>
    </source>
</evidence>
<evidence type="ECO:0000256" key="6">
    <source>
        <dbReference type="ARBA" id="ARBA00022989"/>
    </source>
</evidence>
<dbReference type="Ensembl" id="ENSAZOT00000028880.1">
    <property type="protein sequence ID" value="ENSAZOP00000026944.1"/>
    <property type="gene ID" value="ENSAZOG00000017121.1"/>
</dbReference>
<evidence type="ECO:0000313" key="11">
    <source>
        <dbReference type="Ensembl" id="ENSAZOP00000026944.1"/>
    </source>
</evidence>
<dbReference type="InterPro" id="IPR025754">
    <property type="entry name" value="TRC8_N_dom"/>
</dbReference>
<feature type="transmembrane region" description="Helical" evidence="9">
    <location>
        <begin position="554"/>
        <end position="573"/>
    </location>
</feature>
<protein>
    <recommendedName>
        <fullName evidence="10">TRC8-like N-terminal domain-containing protein</fullName>
    </recommendedName>
</protein>
<dbReference type="GO" id="GO:0043161">
    <property type="term" value="P:proteasome-mediated ubiquitin-dependent protein catabolic process"/>
    <property type="evidence" value="ECO:0007669"/>
    <property type="project" value="TreeGrafter"/>
</dbReference>
<dbReference type="GO" id="GO:0008270">
    <property type="term" value="F:zinc ion binding"/>
    <property type="evidence" value="ECO:0007669"/>
    <property type="project" value="UniProtKB-KW"/>
</dbReference>
<feature type="region of interest" description="Disordered" evidence="8">
    <location>
        <begin position="1"/>
        <end position="99"/>
    </location>
</feature>
<dbReference type="GO" id="GO:0061630">
    <property type="term" value="F:ubiquitin protein ligase activity"/>
    <property type="evidence" value="ECO:0007669"/>
    <property type="project" value="TreeGrafter"/>
</dbReference>
<keyword evidence="3" id="KW-0479">Metal-binding</keyword>
<feature type="transmembrane region" description="Helical" evidence="9">
    <location>
        <begin position="481"/>
        <end position="511"/>
    </location>
</feature>
<feature type="region of interest" description="Disordered" evidence="8">
    <location>
        <begin position="619"/>
        <end position="646"/>
    </location>
</feature>
<feature type="compositionally biased region" description="Polar residues" evidence="8">
    <location>
        <begin position="1"/>
        <end position="10"/>
    </location>
</feature>
<dbReference type="Pfam" id="PF13705">
    <property type="entry name" value="TRC8_N"/>
    <property type="match status" value="1"/>
</dbReference>
<keyword evidence="6 9" id="KW-1133">Transmembrane helix</keyword>
<dbReference type="PANTHER" id="PTHR22763">
    <property type="entry name" value="RING ZINC FINGER PROTEIN"/>
    <property type="match status" value="1"/>
</dbReference>
<keyword evidence="7 9" id="KW-0472">Membrane</keyword>
<evidence type="ECO:0000256" key="3">
    <source>
        <dbReference type="ARBA" id="ARBA00022723"/>
    </source>
</evidence>
<feature type="transmembrane region" description="Helical" evidence="9">
    <location>
        <begin position="413"/>
        <end position="434"/>
    </location>
</feature>
<reference evidence="11" key="2">
    <citation type="submission" date="2025-09" db="UniProtKB">
        <authorList>
            <consortium name="Ensembl"/>
        </authorList>
    </citation>
    <scope>IDENTIFICATION</scope>
</reference>
<name>A0A8B9ZZ63_9AVES</name>